<dbReference type="GO" id="GO:0000981">
    <property type="term" value="F:DNA-binding transcription factor activity, RNA polymerase II-specific"/>
    <property type="evidence" value="ECO:0007669"/>
    <property type="project" value="InterPro"/>
</dbReference>
<evidence type="ECO:0000313" key="4">
    <source>
        <dbReference type="EMBL" id="KID80956.1"/>
    </source>
</evidence>
<gene>
    <name evidence="4" type="ORF">MGU_11641</name>
</gene>
<organism evidence="4 5">
    <name type="scientific">Metarhizium guizhouense (strain ARSEF 977)</name>
    <dbReference type="NCBI Taxonomy" id="1276136"/>
    <lineage>
        <taxon>Eukaryota</taxon>
        <taxon>Fungi</taxon>
        <taxon>Dikarya</taxon>
        <taxon>Ascomycota</taxon>
        <taxon>Pezizomycotina</taxon>
        <taxon>Sordariomycetes</taxon>
        <taxon>Hypocreomycetidae</taxon>
        <taxon>Hypocreales</taxon>
        <taxon>Clavicipitaceae</taxon>
        <taxon>Metarhizium</taxon>
    </lineage>
</organism>
<dbReference type="CDD" id="cd00067">
    <property type="entry name" value="GAL4"/>
    <property type="match status" value="1"/>
</dbReference>
<dbReference type="EMBL" id="AZNH01000255">
    <property type="protein sequence ID" value="KID80956.1"/>
    <property type="molecule type" value="Genomic_DNA"/>
</dbReference>
<feature type="region of interest" description="Disordered" evidence="2">
    <location>
        <begin position="202"/>
        <end position="267"/>
    </location>
</feature>
<evidence type="ECO:0000256" key="1">
    <source>
        <dbReference type="ARBA" id="ARBA00023242"/>
    </source>
</evidence>
<feature type="compositionally biased region" description="Basic and acidic residues" evidence="2">
    <location>
        <begin position="78"/>
        <end position="87"/>
    </location>
</feature>
<protein>
    <submittedName>
        <fullName evidence="4">C6 transcription factor</fullName>
    </submittedName>
</protein>
<keyword evidence="1" id="KW-0539">Nucleus</keyword>
<dbReference type="SUPFAM" id="SSF57701">
    <property type="entry name" value="Zn2/Cys6 DNA-binding domain"/>
    <property type="match status" value="1"/>
</dbReference>
<dbReference type="HOGENOM" id="CLU_006237_0_0_1"/>
<comment type="caution">
    <text evidence="4">The sequence shown here is derived from an EMBL/GenBank/DDBJ whole genome shotgun (WGS) entry which is preliminary data.</text>
</comment>
<evidence type="ECO:0000313" key="5">
    <source>
        <dbReference type="Proteomes" id="UP000031192"/>
    </source>
</evidence>
<name>A0A0B4GTV4_METGA</name>
<evidence type="ECO:0000256" key="2">
    <source>
        <dbReference type="SAM" id="MobiDB-lite"/>
    </source>
</evidence>
<dbReference type="InterPro" id="IPR001138">
    <property type="entry name" value="Zn2Cys6_DnaBD"/>
</dbReference>
<dbReference type="Proteomes" id="UP000031192">
    <property type="component" value="Unassembled WGS sequence"/>
</dbReference>
<feature type="compositionally biased region" description="Low complexity" evidence="2">
    <location>
        <begin position="222"/>
        <end position="237"/>
    </location>
</feature>
<feature type="domain" description="Zn(2)-C6 fungal-type" evidence="3">
    <location>
        <begin position="15"/>
        <end position="61"/>
    </location>
</feature>
<dbReference type="GO" id="GO:0008270">
    <property type="term" value="F:zinc ion binding"/>
    <property type="evidence" value="ECO:0007669"/>
    <property type="project" value="InterPro"/>
</dbReference>
<dbReference type="PROSITE" id="PS50048">
    <property type="entry name" value="ZN2_CY6_FUNGAL_2"/>
    <property type="match status" value="1"/>
</dbReference>
<dbReference type="AlphaFoldDB" id="A0A0B4GTV4"/>
<proteinExistence type="predicted"/>
<feature type="region of interest" description="Disordered" evidence="2">
    <location>
        <begin position="72"/>
        <end position="95"/>
    </location>
</feature>
<reference evidence="4 5" key="1">
    <citation type="journal article" date="2014" name="Proc. Natl. Acad. Sci. U.S.A.">
        <title>Trajectory and genomic determinants of fungal-pathogen speciation and host adaptation.</title>
        <authorList>
            <person name="Hu X."/>
            <person name="Xiao G."/>
            <person name="Zheng P."/>
            <person name="Shang Y."/>
            <person name="Su Y."/>
            <person name="Zhang X."/>
            <person name="Liu X."/>
            <person name="Zhan S."/>
            <person name="St Leger R.J."/>
            <person name="Wang C."/>
        </authorList>
    </citation>
    <scope>NUCLEOTIDE SEQUENCE [LARGE SCALE GENOMIC DNA]</scope>
    <source>
        <strain evidence="4 5">ARSEF 977</strain>
    </source>
</reference>
<sequence>MDAPERSVKRRQYRSCDRCRKSRRACDAFARGVDPLRPNSSSHGRLQSCSLCLRGNMHCTFEWLRAIPQDSLPRGIKRKPDTREHAPLKAPSSDAPRVLAPTAQVPFSHATELCHDYQDFESTLAFQGSMPHFPGPAWFEDSQPITSDLARRERQHDFATFRALDPLLSGGQNASLVQQNGCQRLYNGLYDGIEFSNQNEWRTTQHDAPESRLSSSAWPDRLSSVPTQTPSTLTPQSCNPPCGSNINLSSEDMRTPIEAPRTGDMPAEDQRLASINQQESRLAQCTSKSMIISGFKKIYKDSVEHSLECWLTEHNCPYEIRPKTRHGGTLLATDSARTTTSLYQRVRELDSALGSLRNKAWTVAERNSASRALQLSIMAFASQWSRATHNMTMDTEAHTESKVDIMDSDGFEFTLRMSLWNETRQCLERKKQCDSFLTILAEVVFALVQRPASGDSRLDEKGRQGEYLNTALRHLLDWKDWLDSLPVSRGFDTTLLSPKTLCSFKLIFWFGVMCDTTLSVLHKRDFIIPCHKTVMEPNHPRGRVSVHDADVFARDEDPERDEPCDLWGTYLLGVSNHHWKSDNYSGAQMEKILQEAIPTKVLLWRKAGALQSALNRPTPAKRLEKCISLALQVHNHWNATYGEFFDLCMARHKSLGFKIQSWYVILATHWHLACLHIADCIQQADQQFKSESLQRALRQSCCLVLEIQKASACAIASLAQVSCSVCASPGDGGSHSSCTAGCAVLLTEPLTDVLEEALTMACQKLLGWYRCLRQQDAASTLYIWASGTMTMQELAEQCTSCIEALRILGHKSDHCIFSAAALRKELDLASRASEDPGVGWYG</sequence>
<accession>A0A0B4GTV4</accession>
<evidence type="ECO:0000259" key="3">
    <source>
        <dbReference type="PROSITE" id="PS50048"/>
    </source>
</evidence>
<keyword evidence="5" id="KW-1185">Reference proteome</keyword>
<dbReference type="InterPro" id="IPR036864">
    <property type="entry name" value="Zn2-C6_fun-type_DNA-bd_sf"/>
</dbReference>
<dbReference type="Gene3D" id="4.10.240.10">
    <property type="entry name" value="Zn(2)-C6 fungal-type DNA-binding domain"/>
    <property type="match status" value="1"/>
</dbReference>